<organism evidence="3 4">
    <name type="scientific">Flavobacterium rhizophilum</name>
    <dbReference type="NCBI Taxonomy" id="3163296"/>
    <lineage>
        <taxon>Bacteria</taxon>
        <taxon>Pseudomonadati</taxon>
        <taxon>Bacteroidota</taxon>
        <taxon>Flavobacteriia</taxon>
        <taxon>Flavobacteriales</taxon>
        <taxon>Flavobacteriaceae</taxon>
        <taxon>Flavobacterium</taxon>
    </lineage>
</organism>
<accession>A0ABW8YCA2</accession>
<evidence type="ECO:0000313" key="4">
    <source>
        <dbReference type="Proteomes" id="UP001629059"/>
    </source>
</evidence>
<feature type="domain" description="CD-NTase-associated protein 15" evidence="2">
    <location>
        <begin position="82"/>
        <end position="198"/>
    </location>
</feature>
<keyword evidence="1" id="KW-0812">Transmembrane</keyword>
<evidence type="ECO:0000256" key="1">
    <source>
        <dbReference type="SAM" id="Phobius"/>
    </source>
</evidence>
<feature type="transmembrane region" description="Helical" evidence="1">
    <location>
        <begin position="42"/>
        <end position="66"/>
    </location>
</feature>
<name>A0ABW8YCA2_9FLAO</name>
<dbReference type="Pfam" id="PF18153">
    <property type="entry name" value="Cap15_CD_rec"/>
    <property type="match status" value="1"/>
</dbReference>
<evidence type="ECO:0000313" key="3">
    <source>
        <dbReference type="EMBL" id="MFL9837112.1"/>
    </source>
</evidence>
<evidence type="ECO:0000259" key="2">
    <source>
        <dbReference type="Pfam" id="PF18153"/>
    </source>
</evidence>
<dbReference type="Proteomes" id="UP001629059">
    <property type="component" value="Unassembled WGS sequence"/>
</dbReference>
<comment type="caution">
    <text evidence="3">The sequence shown here is derived from an EMBL/GenBank/DDBJ whole genome shotgun (WGS) entry which is preliminary data.</text>
</comment>
<keyword evidence="4" id="KW-1185">Reference proteome</keyword>
<reference evidence="3 4" key="1">
    <citation type="submission" date="2024-06" db="EMBL/GenBank/DDBJ databases">
        <authorList>
            <person name="Kaempfer P."/>
            <person name="Viver T."/>
        </authorList>
    </citation>
    <scope>NUCLEOTIDE SEQUENCE [LARGE SCALE GENOMIC DNA]</scope>
    <source>
        <strain evidence="3 4">ST-75</strain>
    </source>
</reference>
<dbReference type="EMBL" id="JBELQB010000004">
    <property type="protein sequence ID" value="MFL9837112.1"/>
    <property type="molecule type" value="Genomic_DNA"/>
</dbReference>
<dbReference type="InterPro" id="IPR041208">
    <property type="entry name" value="Cap15"/>
</dbReference>
<protein>
    <recommendedName>
        <fullName evidence="2">CD-NTase-associated protein 15 domain-containing protein</fullName>
    </recommendedName>
</protein>
<dbReference type="RefSeq" id="WP_408074130.1">
    <property type="nucleotide sequence ID" value="NZ_JBELQB010000004.1"/>
</dbReference>
<keyword evidence="1" id="KW-1133">Transmembrane helix</keyword>
<gene>
    <name evidence="3" type="ORF">ABS768_06345</name>
</gene>
<sequence>MNFRYYKTQNLVITILLLSVPLGIISKLIELKLKQYPLLDEAYQFIGIFSTPALIMGFLVLINEYLWKWEINGKKPFSFIVDIPNLNGRYEGVLVSSYNNKKMLCTMEIKQNASGIKIYSYFSEYETGKYSSTSTSVSEDLNIEGNNTVILSYNFDNVSEPLLEVGNHYGTARLIYYFYDKKITGRYFNQKNNSGSIEVIFKDKNILGR</sequence>
<keyword evidence="1" id="KW-0472">Membrane</keyword>
<proteinExistence type="predicted"/>